<dbReference type="InterPro" id="IPR009908">
    <property type="entry name" value="Methylamine_util_MauE"/>
</dbReference>
<evidence type="ECO:0000313" key="8">
    <source>
        <dbReference type="EMBL" id="UZJ23881.1"/>
    </source>
</evidence>
<dbReference type="Proteomes" id="UP001164965">
    <property type="component" value="Chromosome"/>
</dbReference>
<organism evidence="8 9">
    <name type="scientific">Rhodococcus antarcticus</name>
    <dbReference type="NCBI Taxonomy" id="2987751"/>
    <lineage>
        <taxon>Bacteria</taxon>
        <taxon>Bacillati</taxon>
        <taxon>Actinomycetota</taxon>
        <taxon>Actinomycetes</taxon>
        <taxon>Mycobacteriales</taxon>
        <taxon>Nocardiaceae</taxon>
        <taxon>Rhodococcus</taxon>
    </lineage>
</organism>
<protein>
    <submittedName>
        <fullName evidence="8">DoxX family protein</fullName>
    </submittedName>
</protein>
<keyword evidence="2 6" id="KW-0812">Transmembrane</keyword>
<evidence type="ECO:0000256" key="3">
    <source>
        <dbReference type="ARBA" id="ARBA00022989"/>
    </source>
</evidence>
<evidence type="ECO:0000256" key="1">
    <source>
        <dbReference type="ARBA" id="ARBA00004141"/>
    </source>
</evidence>
<feature type="domain" description="Methylamine utilisation protein MauE" evidence="7">
    <location>
        <begin position="9"/>
        <end position="140"/>
    </location>
</feature>
<dbReference type="EMBL" id="CP110615">
    <property type="protein sequence ID" value="UZJ23881.1"/>
    <property type="molecule type" value="Genomic_DNA"/>
</dbReference>
<feature type="transmembrane region" description="Helical" evidence="6">
    <location>
        <begin position="78"/>
        <end position="98"/>
    </location>
</feature>
<accession>A0ABY6NWX3</accession>
<dbReference type="RefSeq" id="WP_265381989.1">
    <property type="nucleotide sequence ID" value="NZ_CP110615.1"/>
</dbReference>
<keyword evidence="9" id="KW-1185">Reference proteome</keyword>
<keyword evidence="3 6" id="KW-1133">Transmembrane helix</keyword>
<proteinExistence type="predicted"/>
<evidence type="ECO:0000313" key="9">
    <source>
        <dbReference type="Proteomes" id="UP001164965"/>
    </source>
</evidence>
<name>A0ABY6NWX3_9NOCA</name>
<evidence type="ECO:0000259" key="7">
    <source>
        <dbReference type="Pfam" id="PF07291"/>
    </source>
</evidence>
<feature type="region of interest" description="Disordered" evidence="5">
    <location>
        <begin position="148"/>
        <end position="174"/>
    </location>
</feature>
<evidence type="ECO:0000256" key="5">
    <source>
        <dbReference type="SAM" id="MobiDB-lite"/>
    </source>
</evidence>
<evidence type="ECO:0000256" key="4">
    <source>
        <dbReference type="ARBA" id="ARBA00023136"/>
    </source>
</evidence>
<comment type="subcellular location">
    <subcellularLocation>
        <location evidence="1">Membrane</location>
        <topology evidence="1">Multi-pass membrane protein</topology>
    </subcellularLocation>
</comment>
<dbReference type="Pfam" id="PF07291">
    <property type="entry name" value="MauE"/>
    <property type="match status" value="1"/>
</dbReference>
<evidence type="ECO:0000256" key="2">
    <source>
        <dbReference type="ARBA" id="ARBA00022692"/>
    </source>
</evidence>
<feature type="transmembrane region" description="Helical" evidence="6">
    <location>
        <begin position="50"/>
        <end position="71"/>
    </location>
</feature>
<gene>
    <name evidence="8" type="ORF">RHODO2019_11845</name>
</gene>
<sequence>MQGVGWPVWLSTLCRLGLAAVWLVSGAIKAVDPLQTEVAVRAYQLLPEPVVSPVATTLPFLEIGLGLLLLLGVGVRPVAVASVVLLGVFLAGVGSSWARGLSIDCGCFGGGGAADVGPLDYLAEIARDVAFVVVALWLVARPRTPLATGPGSRTSTGLPPGGGPVDDTGGGRRA</sequence>
<evidence type="ECO:0000256" key="6">
    <source>
        <dbReference type="SAM" id="Phobius"/>
    </source>
</evidence>
<keyword evidence="4 6" id="KW-0472">Membrane</keyword>
<reference evidence="8" key="1">
    <citation type="submission" date="2022-10" db="EMBL/GenBank/DDBJ databases">
        <title>Rhodococcus sp.75.</title>
        <authorList>
            <person name="Sun M."/>
        </authorList>
    </citation>
    <scope>NUCLEOTIDE SEQUENCE</scope>
    <source>
        <strain evidence="8">75</strain>
    </source>
</reference>